<evidence type="ECO:0000256" key="4">
    <source>
        <dbReference type="ARBA" id="ARBA00022475"/>
    </source>
</evidence>
<feature type="transmembrane region" description="Helical" evidence="8">
    <location>
        <begin position="241"/>
        <end position="259"/>
    </location>
</feature>
<accession>A0A4R0P8K7</accession>
<dbReference type="InterPro" id="IPR002781">
    <property type="entry name" value="TM_pro_TauE-like"/>
</dbReference>
<keyword evidence="7 8" id="KW-0472">Membrane</keyword>
<feature type="transmembrane region" description="Helical" evidence="8">
    <location>
        <begin position="211"/>
        <end position="229"/>
    </location>
</feature>
<name>A0A4R0P8K7_9HYPH</name>
<organism evidence="9 10">
    <name type="scientific">Oricola cellulosilytica</name>
    <dbReference type="NCBI Taxonomy" id="1429082"/>
    <lineage>
        <taxon>Bacteria</taxon>
        <taxon>Pseudomonadati</taxon>
        <taxon>Pseudomonadota</taxon>
        <taxon>Alphaproteobacteria</taxon>
        <taxon>Hyphomicrobiales</taxon>
        <taxon>Ahrensiaceae</taxon>
        <taxon>Oricola</taxon>
    </lineage>
</organism>
<evidence type="ECO:0000256" key="1">
    <source>
        <dbReference type="ARBA" id="ARBA00004651"/>
    </source>
</evidence>
<feature type="transmembrane region" description="Helical" evidence="8">
    <location>
        <begin position="57"/>
        <end position="81"/>
    </location>
</feature>
<feature type="transmembrane region" description="Helical" evidence="8">
    <location>
        <begin position="185"/>
        <end position="205"/>
    </location>
</feature>
<keyword evidence="4 8" id="KW-1003">Cell membrane</keyword>
<comment type="caution">
    <text evidence="9">The sequence shown here is derived from an EMBL/GenBank/DDBJ whole genome shotgun (WGS) entry which is preliminary data.</text>
</comment>
<keyword evidence="6 8" id="KW-1133">Transmembrane helix</keyword>
<comment type="subcellular location">
    <subcellularLocation>
        <location evidence="1 8">Cell membrane</location>
        <topology evidence="1 8">Multi-pass membrane protein</topology>
    </subcellularLocation>
</comment>
<feature type="transmembrane region" description="Helical" evidence="8">
    <location>
        <begin position="147"/>
        <end position="173"/>
    </location>
</feature>
<keyword evidence="3" id="KW-0813">Transport</keyword>
<evidence type="ECO:0000256" key="2">
    <source>
        <dbReference type="ARBA" id="ARBA00009142"/>
    </source>
</evidence>
<evidence type="ECO:0000256" key="8">
    <source>
        <dbReference type="RuleBase" id="RU363041"/>
    </source>
</evidence>
<dbReference type="Pfam" id="PF01925">
    <property type="entry name" value="TauE"/>
    <property type="match status" value="1"/>
</dbReference>
<dbReference type="GO" id="GO:0005886">
    <property type="term" value="C:plasma membrane"/>
    <property type="evidence" value="ECO:0007669"/>
    <property type="project" value="UniProtKB-SubCell"/>
</dbReference>
<feature type="transmembrane region" description="Helical" evidence="8">
    <location>
        <begin position="93"/>
        <end position="114"/>
    </location>
</feature>
<dbReference type="EMBL" id="SJST01000007">
    <property type="protein sequence ID" value="TCD12311.1"/>
    <property type="molecule type" value="Genomic_DNA"/>
</dbReference>
<reference evidence="9 10" key="1">
    <citation type="journal article" date="2015" name="Antonie Van Leeuwenhoek">
        <title>Oricola cellulosilytica gen. nov., sp. nov., a cellulose-degrading bacterium of the family Phyllobacteriaceae isolated from surface seashore water, and emended descriptions of Mesorhizobium loti and Phyllobacterium myrsinacearum.</title>
        <authorList>
            <person name="Hameed A."/>
            <person name="Shahina M."/>
            <person name="Lai W.A."/>
            <person name="Lin S.Y."/>
            <person name="Young L.S."/>
            <person name="Liu Y.C."/>
            <person name="Hsu Y.H."/>
            <person name="Young C.C."/>
        </authorList>
    </citation>
    <scope>NUCLEOTIDE SEQUENCE [LARGE SCALE GENOMIC DNA]</scope>
    <source>
        <strain evidence="9 10">KCTC 52183</strain>
    </source>
</reference>
<dbReference type="AlphaFoldDB" id="A0A4R0P8K7"/>
<feature type="transmembrane region" description="Helical" evidence="8">
    <location>
        <begin position="121"/>
        <end position="141"/>
    </location>
</feature>
<protein>
    <recommendedName>
        <fullName evidence="8">Probable membrane transporter protein</fullName>
    </recommendedName>
</protein>
<proteinExistence type="inferred from homology"/>
<dbReference type="PANTHER" id="PTHR30269">
    <property type="entry name" value="TRANSMEMBRANE PROTEIN YFCA"/>
    <property type="match status" value="1"/>
</dbReference>
<evidence type="ECO:0000256" key="3">
    <source>
        <dbReference type="ARBA" id="ARBA00022448"/>
    </source>
</evidence>
<dbReference type="Proteomes" id="UP000291301">
    <property type="component" value="Unassembled WGS sequence"/>
</dbReference>
<dbReference type="InterPro" id="IPR052017">
    <property type="entry name" value="TSUP"/>
</dbReference>
<evidence type="ECO:0000256" key="6">
    <source>
        <dbReference type="ARBA" id="ARBA00022989"/>
    </source>
</evidence>
<keyword evidence="5 8" id="KW-0812">Transmembrane</keyword>
<evidence type="ECO:0000313" key="10">
    <source>
        <dbReference type="Proteomes" id="UP000291301"/>
    </source>
</evidence>
<evidence type="ECO:0000256" key="7">
    <source>
        <dbReference type="ARBA" id="ARBA00023136"/>
    </source>
</evidence>
<feature type="transmembrane region" description="Helical" evidence="8">
    <location>
        <begin position="25"/>
        <end position="45"/>
    </location>
</feature>
<keyword evidence="10" id="KW-1185">Reference proteome</keyword>
<comment type="similarity">
    <text evidence="2 8">Belongs to the 4-toluene sulfonate uptake permease (TSUP) (TC 2.A.102) family.</text>
</comment>
<dbReference type="PANTHER" id="PTHR30269:SF37">
    <property type="entry name" value="MEMBRANE TRANSPORTER PROTEIN"/>
    <property type="match status" value="1"/>
</dbReference>
<evidence type="ECO:0000313" key="9">
    <source>
        <dbReference type="EMBL" id="TCD12311.1"/>
    </source>
</evidence>
<gene>
    <name evidence="9" type="ORF">E0D97_14925</name>
</gene>
<sequence length="260" mass="27979">MLPTRADTRLSLTSALSDAFSTIAYWQYALAYGVIAFAAIVQYRIGVGFGLFAAPVIALFAPELVPVPIIALTLFTATAAMVNQRNGFDWREIGWSVAGRFAGSLVAVAILAQLTDQKQFMLVFGLLIALAVAMSLAGFRFRFTRRLLFTMGAISGLTATITSVGGPPMAIAYQDQKPERARPNMSAFFALGCVIVLAVRQVNGFNTTADLVHSIVLLPALFIGIKLAPAFEGVIDRNFRTMLLVVCGLSALLLIWRALA</sequence>
<evidence type="ECO:0000256" key="5">
    <source>
        <dbReference type="ARBA" id="ARBA00022692"/>
    </source>
</evidence>